<dbReference type="InterPro" id="IPR011051">
    <property type="entry name" value="RmlC_Cupin_sf"/>
</dbReference>
<feature type="compositionally biased region" description="Basic and acidic residues" evidence="9">
    <location>
        <begin position="382"/>
        <end position="394"/>
    </location>
</feature>
<evidence type="ECO:0000259" key="10">
    <source>
        <dbReference type="Pfam" id="PF20510"/>
    </source>
</evidence>
<feature type="binding site" evidence="8">
    <location>
        <position position="334"/>
    </location>
    <ligand>
        <name>Fe cation</name>
        <dbReference type="ChEBI" id="CHEBI:24875"/>
    </ligand>
</feature>
<evidence type="ECO:0000313" key="11">
    <source>
        <dbReference type="EMBL" id="PAU95947.1"/>
    </source>
</evidence>
<keyword evidence="3 8" id="KW-0479">Metal-binding</keyword>
<dbReference type="Gene3D" id="2.60.120.10">
    <property type="entry name" value="Jelly Rolls"/>
    <property type="match status" value="1"/>
</dbReference>
<evidence type="ECO:0000256" key="5">
    <source>
        <dbReference type="ARBA" id="ARBA00023002"/>
    </source>
</evidence>
<evidence type="ECO:0000256" key="4">
    <source>
        <dbReference type="ARBA" id="ARBA00022964"/>
    </source>
</evidence>
<dbReference type="AlphaFoldDB" id="A0A2A2GG92"/>
<evidence type="ECO:0000256" key="1">
    <source>
        <dbReference type="ARBA" id="ARBA00001962"/>
    </source>
</evidence>
<sequence length="394" mass="45942">MIYHQLGKIPHKRHTQFRRPDGELYQEHLFGAEGFHGVSSLMYHHNPPTKTFKVEKGKEVKIEKWDEGMLRHHHLRTAKIEEGGDPVMGRKVLLYNNDVQIGAVRPTEPMDYFYKNGEHDELLFIHEGEGYVHTMFGKLEFGWGDYIYIPRGTIYQVVFETEKNRMLTIDSTGPVDIPDRYLSDKGQFLENSPFCERDIRRPEGPIFVNKQGEFEVRIKKQGRYTSYWYEHHPFDVVGWDGYLYPWIFNIKDFEPITGRVHQPPPVHQTFEGNNYVVCSFCPRKYDYHPQSIPAPYAHSNVDSDEVLYYVKGDFMSRKGVEEASITQHPGGIPHGPHPGKYEGSIGKEATDEYAVMIDTFHPLHLTTEAKKLDDESYPFSWNEDKEKPKIEAEE</sequence>
<evidence type="ECO:0000256" key="6">
    <source>
        <dbReference type="ARBA" id="ARBA00023004"/>
    </source>
</evidence>
<reference evidence="11 12" key="1">
    <citation type="submission" date="2017-08" db="EMBL/GenBank/DDBJ databases">
        <title>Aliifodinibius alkalisoli sp. nov., isolated from saline alkaline soil.</title>
        <authorList>
            <person name="Liu D."/>
            <person name="Zhang G."/>
        </authorList>
    </citation>
    <scope>NUCLEOTIDE SEQUENCE [LARGE SCALE GENOMIC DNA]</scope>
    <source>
        <strain evidence="11 12">WN023</strain>
    </source>
</reference>
<dbReference type="Pfam" id="PF20510">
    <property type="entry name" value="HgmA_N"/>
    <property type="match status" value="1"/>
</dbReference>
<evidence type="ECO:0000256" key="3">
    <source>
        <dbReference type="ARBA" id="ARBA00022723"/>
    </source>
</evidence>
<evidence type="ECO:0000256" key="7">
    <source>
        <dbReference type="PIRSR" id="PIRSR605708-1"/>
    </source>
</evidence>
<dbReference type="GO" id="GO:0004411">
    <property type="term" value="F:homogentisate 1,2-dioxygenase activity"/>
    <property type="evidence" value="ECO:0007669"/>
    <property type="project" value="InterPro"/>
</dbReference>
<feature type="domain" description="Homogentisate 1,2-dioxygenase N-terminal" evidence="10">
    <location>
        <begin position="110"/>
        <end position="249"/>
    </location>
</feature>
<dbReference type="Proteomes" id="UP000218831">
    <property type="component" value="Unassembled WGS sequence"/>
</dbReference>
<dbReference type="CDD" id="cd02208">
    <property type="entry name" value="cupin_RmlC-like"/>
    <property type="match status" value="1"/>
</dbReference>
<keyword evidence="5" id="KW-0560">Oxidoreductase</keyword>
<comment type="similarity">
    <text evidence="2">Belongs to the homogentisate dioxygenase family.</text>
</comment>
<dbReference type="SUPFAM" id="SSF51182">
    <property type="entry name" value="RmlC-like cupins"/>
    <property type="match status" value="1"/>
</dbReference>
<dbReference type="InterPro" id="IPR005708">
    <property type="entry name" value="Homogentis_dOase"/>
</dbReference>
<organism evidence="11 12">
    <name type="scientific">Fodinibius salipaludis</name>
    <dbReference type="NCBI Taxonomy" id="2032627"/>
    <lineage>
        <taxon>Bacteria</taxon>
        <taxon>Pseudomonadati</taxon>
        <taxon>Balneolota</taxon>
        <taxon>Balneolia</taxon>
        <taxon>Balneolales</taxon>
        <taxon>Balneolaceae</taxon>
        <taxon>Fodinibius</taxon>
    </lineage>
</organism>
<dbReference type="InterPro" id="IPR014710">
    <property type="entry name" value="RmlC-like_jellyroll"/>
</dbReference>
<keyword evidence="6 8" id="KW-0408">Iron</keyword>
<dbReference type="EMBL" id="NSKE01000001">
    <property type="protein sequence ID" value="PAU95947.1"/>
    <property type="molecule type" value="Genomic_DNA"/>
</dbReference>
<name>A0A2A2GG92_9BACT</name>
<accession>A0A2A2GG92</accession>
<dbReference type="InterPro" id="IPR046452">
    <property type="entry name" value="HgmA_N"/>
</dbReference>
<dbReference type="GO" id="GO:0005737">
    <property type="term" value="C:cytoplasm"/>
    <property type="evidence" value="ECO:0007669"/>
    <property type="project" value="TreeGrafter"/>
</dbReference>
<protein>
    <submittedName>
        <fullName evidence="11">Homogentisate 1,2-dioxygenase</fullName>
    </submittedName>
</protein>
<dbReference type="GO" id="GO:0046872">
    <property type="term" value="F:metal ion binding"/>
    <property type="evidence" value="ECO:0007669"/>
    <property type="project" value="UniProtKB-KW"/>
</dbReference>
<gene>
    <name evidence="11" type="ORF">CK503_02260</name>
</gene>
<feature type="active site" description="Proton acceptor" evidence="7">
    <location>
        <position position="261"/>
    </location>
</feature>
<proteinExistence type="inferred from homology"/>
<keyword evidence="12" id="KW-1185">Reference proteome</keyword>
<feature type="binding site" evidence="8">
    <location>
        <position position="334"/>
    </location>
    <ligand>
        <name>homogentisate</name>
        <dbReference type="ChEBI" id="CHEBI:16169"/>
    </ligand>
</feature>
<dbReference type="GO" id="GO:0006559">
    <property type="term" value="P:L-phenylalanine catabolic process"/>
    <property type="evidence" value="ECO:0007669"/>
    <property type="project" value="InterPro"/>
</dbReference>
<dbReference type="RefSeq" id="WP_095605191.1">
    <property type="nucleotide sequence ID" value="NZ_NSKE01000001.1"/>
</dbReference>
<dbReference type="PANTHER" id="PTHR11056:SF0">
    <property type="entry name" value="HOMOGENTISATE 1,2-DIOXYGENASE"/>
    <property type="match status" value="1"/>
</dbReference>
<comment type="cofactor">
    <cofactor evidence="1 8">
        <name>Fe cation</name>
        <dbReference type="ChEBI" id="CHEBI:24875"/>
    </cofactor>
</comment>
<evidence type="ECO:0000256" key="8">
    <source>
        <dbReference type="PIRSR" id="PIRSR605708-2"/>
    </source>
</evidence>
<keyword evidence="4 11" id="KW-0223">Dioxygenase</keyword>
<feature type="region of interest" description="Disordered" evidence="9">
    <location>
        <begin position="375"/>
        <end position="394"/>
    </location>
</feature>
<dbReference type="OrthoDB" id="9768662at2"/>
<evidence type="ECO:0000313" key="12">
    <source>
        <dbReference type="Proteomes" id="UP000218831"/>
    </source>
</evidence>
<comment type="caution">
    <text evidence="11">The sequence shown here is derived from an EMBL/GenBank/DDBJ whole genome shotgun (WGS) entry which is preliminary data.</text>
</comment>
<feature type="binding site" evidence="8">
    <location>
        <position position="298"/>
    </location>
    <ligand>
        <name>Fe cation</name>
        <dbReference type="ChEBI" id="CHEBI:24875"/>
    </ligand>
</feature>
<evidence type="ECO:0000256" key="2">
    <source>
        <dbReference type="ARBA" id="ARBA00007757"/>
    </source>
</evidence>
<dbReference type="GO" id="GO:0006570">
    <property type="term" value="P:tyrosine metabolic process"/>
    <property type="evidence" value="ECO:0007669"/>
    <property type="project" value="InterPro"/>
</dbReference>
<dbReference type="PANTHER" id="PTHR11056">
    <property type="entry name" value="HOMOGENTISATE 1,2-DIOXYGENASE"/>
    <property type="match status" value="1"/>
</dbReference>
<evidence type="ECO:0000256" key="9">
    <source>
        <dbReference type="SAM" id="MobiDB-lite"/>
    </source>
</evidence>
<feature type="binding site" evidence="8">
    <location>
        <position position="304"/>
    </location>
    <ligand>
        <name>Fe cation</name>
        <dbReference type="ChEBI" id="CHEBI:24875"/>
    </ligand>
</feature>